<dbReference type="InterPro" id="IPR027304">
    <property type="entry name" value="Trigger_fact/SurA_dom_sf"/>
</dbReference>
<reference evidence="6 7" key="1">
    <citation type="journal article" date="2014" name="Genome Announc.">
        <title>Draft Genome Sequences of Two Vibrionaceae Species, Vibrio ponticus C121 and Photobacterium aphoticum C119, Isolated as Coral Reef Microbiota.</title>
        <authorList>
            <person name="Al-saari N."/>
            <person name="Meirelles P.M."/>
            <person name="Mino S."/>
            <person name="Suda W."/>
            <person name="Oshima K."/>
            <person name="Hattori M."/>
            <person name="Ohkuma M."/>
            <person name="Thompson F.L."/>
            <person name="Gomez-Gil B."/>
            <person name="Sawabe T."/>
            <person name="Sawabe T."/>
        </authorList>
    </citation>
    <scope>NUCLEOTIDE SEQUENCE [LARGE SCALE GENOMIC DNA]</scope>
    <source>
        <strain evidence="6 7">JCM 19237</strain>
    </source>
</reference>
<accession>A0A090R022</accession>
<dbReference type="InterPro" id="IPR052029">
    <property type="entry name" value="PpiD_chaperone"/>
</dbReference>
<dbReference type="PANTHER" id="PTHR47529:SF1">
    <property type="entry name" value="PERIPLASMIC CHAPERONE PPID"/>
    <property type="match status" value="1"/>
</dbReference>
<dbReference type="PANTHER" id="PTHR47529">
    <property type="entry name" value="PEPTIDYL-PROLYL CIS-TRANS ISOMERASE D"/>
    <property type="match status" value="1"/>
</dbReference>
<organism evidence="6 7">
    <name type="scientific">Photobacterium aphoticum</name>
    <dbReference type="NCBI Taxonomy" id="754436"/>
    <lineage>
        <taxon>Bacteria</taxon>
        <taxon>Pseudomonadati</taxon>
        <taxon>Pseudomonadota</taxon>
        <taxon>Gammaproteobacteria</taxon>
        <taxon>Vibrionales</taxon>
        <taxon>Vibrionaceae</taxon>
        <taxon>Photobacterium</taxon>
    </lineage>
</organism>
<evidence type="ECO:0000256" key="2">
    <source>
        <dbReference type="ARBA" id="ARBA00022475"/>
    </source>
</evidence>
<dbReference type="EC" id="5.2.1.8" evidence="6"/>
<dbReference type="STRING" id="754436.JCM19237_1389"/>
<keyword evidence="5" id="KW-1133">Transmembrane helix</keyword>
<dbReference type="GO" id="GO:0005886">
    <property type="term" value="C:plasma membrane"/>
    <property type="evidence" value="ECO:0007669"/>
    <property type="project" value="UniProtKB-SubCell"/>
</dbReference>
<dbReference type="GO" id="GO:0003755">
    <property type="term" value="F:peptidyl-prolyl cis-trans isomerase activity"/>
    <property type="evidence" value="ECO:0007669"/>
    <property type="project" value="UniProtKB-EC"/>
</dbReference>
<keyword evidence="5" id="KW-0812">Transmembrane</keyword>
<keyword evidence="2" id="KW-1003">Cell membrane</keyword>
<feature type="transmembrane region" description="Helical" evidence="5">
    <location>
        <begin position="12"/>
        <end position="34"/>
    </location>
</feature>
<evidence type="ECO:0000256" key="5">
    <source>
        <dbReference type="SAM" id="Phobius"/>
    </source>
</evidence>
<dbReference type="Pfam" id="PF13624">
    <property type="entry name" value="SurA_N_3"/>
    <property type="match status" value="1"/>
</dbReference>
<sequence>MERMREGASSIWVKIILGLIILSFVFAGVGGYLAGSGQQVAAKVDSHEITQREFDMAYQNERNRMQAQLGESFST</sequence>
<evidence type="ECO:0000256" key="4">
    <source>
        <dbReference type="ARBA" id="ARBA00023186"/>
    </source>
</evidence>
<dbReference type="Proteomes" id="UP000029227">
    <property type="component" value="Unassembled WGS sequence"/>
</dbReference>
<comment type="caution">
    <text evidence="6">The sequence shown here is derived from an EMBL/GenBank/DDBJ whole genome shotgun (WGS) entry which is preliminary data.</text>
</comment>
<evidence type="ECO:0000256" key="1">
    <source>
        <dbReference type="ARBA" id="ARBA00004236"/>
    </source>
</evidence>
<name>A0A090R022_9GAMM</name>
<proteinExistence type="predicted"/>
<evidence type="ECO:0000313" key="6">
    <source>
        <dbReference type="EMBL" id="GAL07449.1"/>
    </source>
</evidence>
<keyword evidence="6" id="KW-0413">Isomerase</keyword>
<protein>
    <submittedName>
        <fullName evidence="6">Peptidyl-prolyl cis-trans isomerase PpiD</fullName>
        <ecNumber evidence="6">5.2.1.8</ecNumber>
    </submittedName>
</protein>
<gene>
    <name evidence="6" type="ORF">JCM19237_1389</name>
</gene>
<dbReference type="AlphaFoldDB" id="A0A090R022"/>
<dbReference type="eggNOG" id="COG0760">
    <property type="taxonomic scope" value="Bacteria"/>
</dbReference>
<dbReference type="EMBL" id="BBMN01000017">
    <property type="protein sequence ID" value="GAL07449.1"/>
    <property type="molecule type" value="Genomic_DNA"/>
</dbReference>
<keyword evidence="4" id="KW-0143">Chaperone</keyword>
<dbReference type="SUPFAM" id="SSF109998">
    <property type="entry name" value="Triger factor/SurA peptide-binding domain-like"/>
    <property type="match status" value="1"/>
</dbReference>
<comment type="subcellular location">
    <subcellularLocation>
        <location evidence="1">Cell membrane</location>
    </subcellularLocation>
</comment>
<evidence type="ECO:0000313" key="7">
    <source>
        <dbReference type="Proteomes" id="UP000029227"/>
    </source>
</evidence>
<keyword evidence="3 5" id="KW-0472">Membrane</keyword>
<evidence type="ECO:0000256" key="3">
    <source>
        <dbReference type="ARBA" id="ARBA00023136"/>
    </source>
</evidence>